<protein>
    <submittedName>
        <fullName evidence="1">Uncharacterized protein</fullName>
    </submittedName>
</protein>
<dbReference type="RefSeq" id="XP_024681526.1">
    <property type="nucleotide sequence ID" value="XM_024830800.1"/>
</dbReference>
<gene>
    <name evidence="1" type="ORF">P174DRAFT_489361</name>
</gene>
<dbReference type="VEuPathDB" id="FungiDB:P174DRAFT_489361"/>
<name>A0A2I1C5U3_ASPN1</name>
<dbReference type="Proteomes" id="UP000234474">
    <property type="component" value="Unassembled WGS sequence"/>
</dbReference>
<dbReference type="GeneID" id="36538134"/>
<organism evidence="1 2">
    <name type="scientific">Aspergillus novofumigatus (strain IBT 16806)</name>
    <dbReference type="NCBI Taxonomy" id="1392255"/>
    <lineage>
        <taxon>Eukaryota</taxon>
        <taxon>Fungi</taxon>
        <taxon>Dikarya</taxon>
        <taxon>Ascomycota</taxon>
        <taxon>Pezizomycotina</taxon>
        <taxon>Eurotiomycetes</taxon>
        <taxon>Eurotiomycetidae</taxon>
        <taxon>Eurotiales</taxon>
        <taxon>Aspergillaceae</taxon>
        <taxon>Aspergillus</taxon>
        <taxon>Aspergillus subgen. Fumigati</taxon>
    </lineage>
</organism>
<accession>A0A2I1C5U3</accession>
<reference evidence="2" key="1">
    <citation type="journal article" date="2018" name="Proc. Natl. Acad. Sci. U.S.A.">
        <title>Linking secondary metabolites to gene clusters through genome sequencing of six diverse Aspergillus species.</title>
        <authorList>
            <person name="Kaerboelling I."/>
            <person name="Vesth T.C."/>
            <person name="Frisvad J.C."/>
            <person name="Nybo J.L."/>
            <person name="Theobald S."/>
            <person name="Kuo A."/>
            <person name="Bowyer P."/>
            <person name="Matsuda Y."/>
            <person name="Mondo S."/>
            <person name="Lyhne E.K."/>
            <person name="Kogle M.E."/>
            <person name="Clum A."/>
            <person name="Lipzen A."/>
            <person name="Salamov A."/>
            <person name="Ngan C.Y."/>
            <person name="Daum C."/>
            <person name="Chiniquy J."/>
            <person name="Barry K."/>
            <person name="LaButti K."/>
            <person name="Haridas S."/>
            <person name="Simmons B.A."/>
            <person name="Magnuson J.K."/>
            <person name="Mortensen U.H."/>
            <person name="Larsen T.O."/>
            <person name="Grigoriev I.V."/>
            <person name="Baker S.E."/>
            <person name="Andersen M.R."/>
        </authorList>
    </citation>
    <scope>NUCLEOTIDE SEQUENCE [LARGE SCALE GENOMIC DNA]</scope>
    <source>
        <strain evidence="2">IBT 16806</strain>
    </source>
</reference>
<dbReference type="EMBL" id="MSZS01000005">
    <property type="protein sequence ID" value="PKX92931.1"/>
    <property type="molecule type" value="Genomic_DNA"/>
</dbReference>
<evidence type="ECO:0000313" key="1">
    <source>
        <dbReference type="EMBL" id="PKX92931.1"/>
    </source>
</evidence>
<keyword evidence="2" id="KW-1185">Reference proteome</keyword>
<comment type="caution">
    <text evidence="1">The sequence shown here is derived from an EMBL/GenBank/DDBJ whole genome shotgun (WGS) entry which is preliminary data.</text>
</comment>
<sequence length="241" mass="27529">MPKVGGNILTIRGANYTDYWLDLAPCYGQQSKSTLLSFMVAREDFRVYTLHHDFQTHSADSTPELHEAALTLQQRFNVNHWLVCSSSAMQVRTNAYLWLGTLLLRTRIMYGYMDHLTEKNHRLFYSSSISERMEQGSGAKVMPSMEYKGLSPKTRGNNHFPRGRIRLTQITNASWNTLIYFDIEFSPKIRVALPTGQKLKVVGHSENCEQPYSAYTLTKSLSGIYPLGQLCLDLDSTCRFP</sequence>
<proteinExistence type="predicted"/>
<evidence type="ECO:0000313" key="2">
    <source>
        <dbReference type="Proteomes" id="UP000234474"/>
    </source>
</evidence>
<dbReference type="AlphaFoldDB" id="A0A2I1C5U3"/>